<dbReference type="GO" id="GO:0030317">
    <property type="term" value="P:flagellated sperm motility"/>
    <property type="evidence" value="ECO:0007669"/>
    <property type="project" value="UniProtKB-ARBA"/>
</dbReference>
<dbReference type="InterPro" id="IPR015943">
    <property type="entry name" value="WD40/YVTN_repeat-like_dom_sf"/>
</dbReference>
<dbReference type="InterPro" id="IPR050630">
    <property type="entry name" value="WD_repeat_EMAP"/>
</dbReference>
<dbReference type="Proteomes" id="UP000028990">
    <property type="component" value="Unassembled WGS sequence"/>
</dbReference>
<protein>
    <recommendedName>
        <fullName evidence="16">Cilia- and flagella-associated protein 52</fullName>
        <ecNumber evidence="3">3.4.19.12</ecNumber>
    </recommendedName>
    <alternativeName>
        <fullName evidence="19">WD repeat-containing protein 16</fullName>
    </alternativeName>
</protein>
<evidence type="ECO:0000256" key="1">
    <source>
        <dbReference type="ARBA" id="ARBA00000707"/>
    </source>
</evidence>
<keyword evidence="11" id="KW-0282">Flagellum</keyword>
<dbReference type="GO" id="GO:0005930">
    <property type="term" value="C:axoneme"/>
    <property type="evidence" value="ECO:0007669"/>
    <property type="project" value="UniProtKB-ARBA"/>
</dbReference>
<keyword evidence="10" id="KW-0788">Thiol protease</keyword>
<keyword evidence="24" id="KW-1185">Reference proteome</keyword>
<evidence type="ECO:0000256" key="14">
    <source>
        <dbReference type="ARBA" id="ARBA00023273"/>
    </source>
</evidence>
<dbReference type="Gene3D" id="3.90.70.10">
    <property type="entry name" value="Cysteine proteinases"/>
    <property type="match status" value="2"/>
</dbReference>
<organism evidence="23 24">
    <name type="scientific">Fukomys damarensis</name>
    <name type="common">Damaraland mole rat</name>
    <name type="synonym">Cryptomys damarensis</name>
    <dbReference type="NCBI Taxonomy" id="885580"/>
    <lineage>
        <taxon>Eukaryota</taxon>
        <taxon>Metazoa</taxon>
        <taxon>Chordata</taxon>
        <taxon>Craniata</taxon>
        <taxon>Vertebrata</taxon>
        <taxon>Euteleostomi</taxon>
        <taxon>Mammalia</taxon>
        <taxon>Eutheria</taxon>
        <taxon>Euarchontoglires</taxon>
        <taxon>Glires</taxon>
        <taxon>Rodentia</taxon>
        <taxon>Hystricomorpha</taxon>
        <taxon>Bathyergidae</taxon>
        <taxon>Fukomys</taxon>
    </lineage>
</organism>
<keyword evidence="8" id="KW-0833">Ubl conjugation pathway</keyword>
<dbReference type="Gene3D" id="2.130.10.10">
    <property type="entry name" value="YVTN repeat-like/Quinoprotein amine dehydrogenase"/>
    <property type="match status" value="2"/>
</dbReference>
<dbReference type="SUPFAM" id="SSF54001">
    <property type="entry name" value="Cysteine proteinases"/>
    <property type="match status" value="1"/>
</dbReference>
<evidence type="ECO:0000256" key="20">
    <source>
        <dbReference type="PROSITE-ProRule" id="PRU00221"/>
    </source>
</evidence>
<dbReference type="CDD" id="cd02674">
    <property type="entry name" value="Peptidase_C19R"/>
    <property type="match status" value="1"/>
</dbReference>
<dbReference type="InterPro" id="IPR038765">
    <property type="entry name" value="Papain-like_cys_pep_sf"/>
</dbReference>
<keyword evidence="6" id="KW-0645">Protease</keyword>
<evidence type="ECO:0000256" key="2">
    <source>
        <dbReference type="ARBA" id="ARBA00004611"/>
    </source>
</evidence>
<reference evidence="23 24" key="1">
    <citation type="submission" date="2013-11" db="EMBL/GenBank/DDBJ databases">
        <title>The Damaraland mole rat (Fukomys damarensis) genome and evolution of African mole rats.</title>
        <authorList>
            <person name="Gladyshev V.N."/>
            <person name="Fang X."/>
        </authorList>
    </citation>
    <scope>NUCLEOTIDE SEQUENCE [LARGE SCALE GENOMIC DNA]</scope>
    <source>
        <tissue evidence="23">Liver</tissue>
    </source>
</reference>
<evidence type="ECO:0000256" key="11">
    <source>
        <dbReference type="ARBA" id="ARBA00022846"/>
    </source>
</evidence>
<keyword evidence="7" id="KW-0677">Repeat</keyword>
<comment type="similarity">
    <text evidence="15">Belongs to the CFAP52 family.</text>
</comment>
<dbReference type="Pfam" id="PF00443">
    <property type="entry name" value="UCH"/>
    <property type="match status" value="1"/>
</dbReference>
<dbReference type="eggNOG" id="KOG1870">
    <property type="taxonomic scope" value="Eukaryota"/>
</dbReference>
<evidence type="ECO:0000256" key="5">
    <source>
        <dbReference type="ARBA" id="ARBA00022574"/>
    </source>
</evidence>
<evidence type="ECO:0000256" key="19">
    <source>
        <dbReference type="ARBA" id="ARBA00075786"/>
    </source>
</evidence>
<dbReference type="Pfam" id="PF23409">
    <property type="entry name" value="Beta-prop_EML"/>
    <property type="match status" value="1"/>
</dbReference>
<keyword evidence="13" id="KW-0206">Cytoskeleton</keyword>
<accession>A0A091CNY1</accession>
<dbReference type="PANTHER" id="PTHR13720">
    <property type="entry name" value="WD-40 REPEAT PROTEIN"/>
    <property type="match status" value="1"/>
</dbReference>
<dbReference type="FunFam" id="2.130.10.10:FF:000173">
    <property type="entry name" value="Cilia- and flagella-associated protein 52"/>
    <property type="match status" value="1"/>
</dbReference>
<dbReference type="FunFam" id="2.130.10.10:FF:000207">
    <property type="entry name" value="Cilia- and flagella-associated protein 52"/>
    <property type="match status" value="1"/>
</dbReference>
<dbReference type="GO" id="GO:0006508">
    <property type="term" value="P:proteolysis"/>
    <property type="evidence" value="ECO:0007669"/>
    <property type="project" value="UniProtKB-KW"/>
</dbReference>
<dbReference type="FunFam" id="2.130.10.10:FF:000291">
    <property type="entry name" value="Cilia-and flagella-associated protein 52 isoform X1"/>
    <property type="match status" value="1"/>
</dbReference>
<dbReference type="Pfam" id="PF00400">
    <property type="entry name" value="WD40"/>
    <property type="match status" value="3"/>
</dbReference>
<dbReference type="EMBL" id="KN125302">
    <property type="protein sequence ID" value="KFO18880.1"/>
    <property type="molecule type" value="Genomic_DNA"/>
</dbReference>
<name>A0A091CNY1_FUKDA</name>
<evidence type="ECO:0000256" key="16">
    <source>
        <dbReference type="ARBA" id="ARBA00029552"/>
    </source>
</evidence>
<dbReference type="PROSITE" id="PS00678">
    <property type="entry name" value="WD_REPEATS_1"/>
    <property type="match status" value="2"/>
</dbReference>
<dbReference type="SUPFAM" id="SSF50978">
    <property type="entry name" value="WD40 repeat-like"/>
    <property type="match status" value="2"/>
</dbReference>
<dbReference type="PANTHER" id="PTHR13720:SF14">
    <property type="entry name" value="CILIA- AND FLAGELLA-ASSOCIATED PROTEIN 52"/>
    <property type="match status" value="1"/>
</dbReference>
<comment type="function">
    <text evidence="17">Microtubule inner protein (MIP) part of the dynein-decorated doublet microtubules (DMTs) in cilia axoneme. Important for proper ciliary and flagellar beating. May act in cooperation with CFAP45 and axonemal dynein subunit DNAH11. May play a role in cell growth and/or survival.</text>
</comment>
<keyword evidence="14" id="KW-0966">Cell projection</keyword>
<evidence type="ECO:0000256" key="8">
    <source>
        <dbReference type="ARBA" id="ARBA00022786"/>
    </source>
</evidence>
<evidence type="ECO:0000256" key="9">
    <source>
        <dbReference type="ARBA" id="ARBA00022801"/>
    </source>
</evidence>
<feature type="compositionally biased region" description="Polar residues" evidence="21">
    <location>
        <begin position="1304"/>
        <end position="1319"/>
    </location>
</feature>
<dbReference type="GO" id="GO:0004843">
    <property type="term" value="F:cysteine-type deubiquitinase activity"/>
    <property type="evidence" value="ECO:0007669"/>
    <property type="project" value="UniProtKB-EC"/>
</dbReference>
<feature type="repeat" description="WD" evidence="20">
    <location>
        <begin position="414"/>
        <end position="447"/>
    </location>
</feature>
<proteinExistence type="inferred from homology"/>
<evidence type="ECO:0000256" key="13">
    <source>
        <dbReference type="ARBA" id="ARBA00023212"/>
    </source>
</evidence>
<feature type="compositionally biased region" description="Low complexity" evidence="21">
    <location>
        <begin position="1459"/>
        <end position="1470"/>
    </location>
</feature>
<evidence type="ECO:0000256" key="3">
    <source>
        <dbReference type="ARBA" id="ARBA00012759"/>
    </source>
</evidence>
<dbReference type="PROSITE" id="PS50235">
    <property type="entry name" value="USP_3"/>
    <property type="match status" value="1"/>
</dbReference>
<dbReference type="InterPro" id="IPR019775">
    <property type="entry name" value="WD40_repeat_CS"/>
</dbReference>
<comment type="subcellular location">
    <subcellularLocation>
        <location evidence="2">Cytoplasm</location>
        <location evidence="2">Cytoskeleton</location>
        <location evidence="2">Flagellum axoneme</location>
    </subcellularLocation>
</comment>
<dbReference type="EC" id="3.4.19.12" evidence="3"/>
<dbReference type="STRING" id="885580.ENSFDAP00000020657"/>
<evidence type="ECO:0000256" key="17">
    <source>
        <dbReference type="ARBA" id="ARBA00046056"/>
    </source>
</evidence>
<evidence type="ECO:0000313" key="23">
    <source>
        <dbReference type="EMBL" id="KFO18880.1"/>
    </source>
</evidence>
<feature type="domain" description="USP" evidence="22">
    <location>
        <begin position="499"/>
        <end position="1147"/>
    </location>
</feature>
<evidence type="ECO:0000256" key="21">
    <source>
        <dbReference type="SAM" id="MobiDB-lite"/>
    </source>
</evidence>
<keyword evidence="9 23" id="KW-0378">Hydrolase</keyword>
<feature type="region of interest" description="Disordered" evidence="21">
    <location>
        <begin position="1276"/>
        <end position="1341"/>
    </location>
</feature>
<evidence type="ECO:0000259" key="22">
    <source>
        <dbReference type="PROSITE" id="PS50235"/>
    </source>
</evidence>
<dbReference type="InterPro" id="IPR036322">
    <property type="entry name" value="WD40_repeat_dom_sf"/>
</dbReference>
<dbReference type="FunFam" id="3.90.70.10:FF:000048">
    <property type="entry name" value="Ubiquitin carboxyl-terminal hydrolase 31"/>
    <property type="match status" value="1"/>
</dbReference>
<feature type="compositionally biased region" description="Polar residues" evidence="21">
    <location>
        <begin position="1404"/>
        <end position="1416"/>
    </location>
</feature>
<evidence type="ECO:0000256" key="10">
    <source>
        <dbReference type="ARBA" id="ARBA00022807"/>
    </source>
</evidence>
<dbReference type="InterPro" id="IPR001394">
    <property type="entry name" value="Peptidase_C19_UCH"/>
</dbReference>
<evidence type="ECO:0000256" key="4">
    <source>
        <dbReference type="ARBA" id="ARBA00022490"/>
    </source>
</evidence>
<dbReference type="SMART" id="SM00320">
    <property type="entry name" value="WD40"/>
    <property type="match status" value="11"/>
</dbReference>
<evidence type="ECO:0000256" key="7">
    <source>
        <dbReference type="ARBA" id="ARBA00022737"/>
    </source>
</evidence>
<gene>
    <name evidence="23" type="ORF">H920_19784</name>
</gene>
<comment type="subunit">
    <text evidence="18">Microtubule inner protein component of sperm flagellar doublet microtubules. Interacts with BRCA2. Interacts with the CCT chaperonin complex. Interacts with HSP70. Interacts with AK8. Interacts with CFAP45. Interacts with DNAI1. Interacts with IQDC.</text>
</comment>
<dbReference type="InterPro" id="IPR001680">
    <property type="entry name" value="WD40_rpt"/>
</dbReference>
<sequence length="1556" mass="170861">MGEKISPEAEEVADLQLDAVIGFNGHVPNGLKCHPDQEHMIYPLGCTILIQAINTQEQNFLHGHSNNVSCLTISKNGDYIASGQVTFMGFKADIILWDYKKRELIARLSLHKGKIEALAFSPNDLYLVSLGGPDDGSVVVWNIAKRDAICGSPAAGLSVGNATTVVFSRCRDEMFVTAGNGTIRVWELDLPNRKIWPTECQMGQMKRIVMSIAMADDDSFFYLGTTTGDILKMNPRTKLLADTGPVKDKYSLGVSAIRCLKMGGLLVGSGAGLLVFCKSSSYKPAKKIQLQGGITSITLRGEGHQFFVGTEESHIYRISFTDFKETLIATCHFEAVQDIVFPFGTAELFATCAKKDIRVWHTMSNRELLRITVPNMTCHAIDFMRDGKSIISAWNDGRIRAFAPETGRLIYVINSAHRIGVTAIATTSDCKRVISGGGEGEVRVWQIGCQTQKLEEALKEHKSSVSCIRVKKNNEECVTASTDGTCIIWDLLRLKRNQMILANTLFQCVCYHPEEFQIITSGTDRKIAYWEVFDGSVIRELEGASSGSINGMDITQEGAHFVTGGNDHLVKVWDYNEGEVTHVGKGHSGNITRVRISPGNKYIVSNAVSKYGSQFQGNSQHDALEFLLWLLDRVHEDLEGSSRGLVSEKLLPEARKTPENLQSSSAQLSLGQSFVQSHFQAQYRSSLTCPHCLKQSNTFDPFLCVSLPIPLRQTRFLSVTLVFPCKSQRFLRVGLAVPILSTVAALRKMAAKEGGVPADEVILVELYPNGLQRSFFDEEDLNTIAEGDNVYAFQVPPSPSLGTLSAHAPGLPVSPCLAAREGQRFSVPLHSENKVLILFCNLVGSGQQASRFGPPFLIREDRTISWAQLQQCILSEVRYLMRIEAPAQNQGSLFSIRVVGLSLACSYLSPQDSRPLCHWAVDRALHLRRPGGPPHVKLAVEWDCATKECLFGSLQEERVPDADSVWRQQQAHQQHSCTLDECFQFYTKEEQLAQDDAWKCPHCKVLQQGVVKLSLWTLPDILIIHLKRFCQVGERRNKLSTLIKFPLSGLDMAPHVSQRSTSCKPGPGSWPSWKQPASLPTAYPLDFLYDLYAVCNHHGSLQGGHYTAYCRNSLDGQWYSYDDSTVEPIREDEVNTRGAYILFYQKRNSIPPWSASSSMRGSTSSSLSDHWLMRLGSNGGNSTRGSLLSWSSAPCPSLARVPDSPLSTDSLCHQEKGGLEPRPLVRSACRRSISMKAPTAPGARQGPFKTMPLRWSFGHREKRPGATVELVEYLESRRRPRRSTSQSIVPLLTGSAGGDEKSASLRSNSTLSGEDSGQANGRGPVRVPCPSGPPNHYPAAGNSGVLNITRTWKENASQDIRLPKKFDLPLTVMPSLGNEKPARPEGQKTAGWKGSQSSPPSPSAGLSRNCQDSDQGTLPKVRAAVEDRASERDRLPQGTFTLLRSVFLKKENRKPDRAPGSLGSGQLSPSADKHAPGSSPALKIPEGLARGLGSHLDRDVRSAPSSLHLSRKAGRPPRPSAAGFSQKSVPGEKTSYGTLQRIDGKLTPQVTHANVA</sequence>
<evidence type="ECO:0000256" key="18">
    <source>
        <dbReference type="ARBA" id="ARBA00047117"/>
    </source>
</evidence>
<feature type="repeat" description="WD" evidence="20">
    <location>
        <begin position="108"/>
        <end position="143"/>
    </location>
</feature>
<feature type="repeat" description="WD" evidence="20">
    <location>
        <begin position="542"/>
        <end position="583"/>
    </location>
</feature>
<comment type="catalytic activity">
    <reaction evidence="1">
        <text>Thiol-dependent hydrolysis of ester, thioester, amide, peptide and isopeptide bonds formed by the C-terminal Gly of ubiquitin (a 76-residue protein attached to proteins as an intracellular targeting signal).</text>
        <dbReference type="EC" id="3.4.19.12"/>
    </reaction>
</comment>
<feature type="region of interest" description="Disordered" evidence="21">
    <location>
        <begin position="1372"/>
        <end position="1416"/>
    </location>
</feature>
<dbReference type="PROSITE" id="PS50294">
    <property type="entry name" value="WD_REPEATS_REGION"/>
    <property type="match status" value="3"/>
</dbReference>
<evidence type="ECO:0000256" key="12">
    <source>
        <dbReference type="ARBA" id="ARBA00023069"/>
    </source>
</evidence>
<dbReference type="PROSITE" id="PS50082">
    <property type="entry name" value="WD_REPEATS_2"/>
    <property type="match status" value="4"/>
</dbReference>
<keyword evidence="12" id="KW-0969">Cilium</keyword>
<feature type="region of interest" description="Disordered" evidence="21">
    <location>
        <begin position="1451"/>
        <end position="1556"/>
    </location>
</feature>
<dbReference type="InterPro" id="IPR018200">
    <property type="entry name" value="USP_CS"/>
</dbReference>
<evidence type="ECO:0000256" key="6">
    <source>
        <dbReference type="ARBA" id="ARBA00022670"/>
    </source>
</evidence>
<dbReference type="InterPro" id="IPR028889">
    <property type="entry name" value="USP"/>
</dbReference>
<evidence type="ECO:0000313" key="24">
    <source>
        <dbReference type="Proteomes" id="UP000028990"/>
    </source>
</evidence>
<dbReference type="GO" id="GO:0016579">
    <property type="term" value="P:protein deubiquitination"/>
    <property type="evidence" value="ECO:0007669"/>
    <property type="project" value="InterPro"/>
</dbReference>
<keyword evidence="5 20" id="KW-0853">WD repeat</keyword>
<feature type="repeat" description="WD" evidence="20">
    <location>
        <begin position="458"/>
        <end position="491"/>
    </location>
</feature>
<dbReference type="InterPro" id="IPR055439">
    <property type="entry name" value="Beta-prop_EML_1st"/>
</dbReference>
<dbReference type="PROSITE" id="PS00973">
    <property type="entry name" value="USP_2"/>
    <property type="match status" value="1"/>
</dbReference>
<dbReference type="eggNOG" id="KOG1868">
    <property type="taxonomic scope" value="Eukaryota"/>
</dbReference>
<keyword evidence="4" id="KW-0963">Cytoplasm</keyword>
<evidence type="ECO:0000256" key="15">
    <source>
        <dbReference type="ARBA" id="ARBA00029456"/>
    </source>
</evidence>